<reference evidence="1" key="1">
    <citation type="submission" date="2023-02" db="EMBL/GenBank/DDBJ databases">
        <title>Genome of toxic invasive species Heracleum sosnowskyi carries increased number of genes despite the absence of recent whole-genome duplications.</title>
        <authorList>
            <person name="Schelkunov M."/>
            <person name="Shtratnikova V."/>
            <person name="Makarenko M."/>
            <person name="Klepikova A."/>
            <person name="Omelchenko D."/>
            <person name="Novikova G."/>
            <person name="Obukhova E."/>
            <person name="Bogdanov V."/>
            <person name="Penin A."/>
            <person name="Logacheva M."/>
        </authorList>
    </citation>
    <scope>NUCLEOTIDE SEQUENCE</scope>
    <source>
        <strain evidence="1">Hsosn_3</strain>
        <tissue evidence="1">Leaf</tissue>
    </source>
</reference>
<gene>
    <name evidence="1" type="ORF">POM88_034355</name>
</gene>
<dbReference type="AlphaFoldDB" id="A0AAD8HL35"/>
<organism evidence="1 2">
    <name type="scientific">Heracleum sosnowskyi</name>
    <dbReference type="NCBI Taxonomy" id="360622"/>
    <lineage>
        <taxon>Eukaryota</taxon>
        <taxon>Viridiplantae</taxon>
        <taxon>Streptophyta</taxon>
        <taxon>Embryophyta</taxon>
        <taxon>Tracheophyta</taxon>
        <taxon>Spermatophyta</taxon>
        <taxon>Magnoliopsida</taxon>
        <taxon>eudicotyledons</taxon>
        <taxon>Gunneridae</taxon>
        <taxon>Pentapetalae</taxon>
        <taxon>asterids</taxon>
        <taxon>campanulids</taxon>
        <taxon>Apiales</taxon>
        <taxon>Apiaceae</taxon>
        <taxon>Apioideae</taxon>
        <taxon>apioid superclade</taxon>
        <taxon>Tordylieae</taxon>
        <taxon>Tordyliinae</taxon>
        <taxon>Heracleum</taxon>
    </lineage>
</organism>
<proteinExistence type="predicted"/>
<evidence type="ECO:0000313" key="2">
    <source>
        <dbReference type="Proteomes" id="UP001237642"/>
    </source>
</evidence>
<sequence>MTSAYRVMQLEADGKVLEGKEELSISRSKGSLGCLNIITGKSNEASKTSGAAANRKYSKSCNILAVYLCFGISCLVVKAQVKDKGRKEVMQILKCKYCVECDELAQRAEASKEGNASLTAVGRDIGEIGWGGEANGILIVLATVDCVFV</sequence>
<comment type="caution">
    <text evidence="1">The sequence shown here is derived from an EMBL/GenBank/DDBJ whole genome shotgun (WGS) entry which is preliminary data.</text>
</comment>
<dbReference type="EMBL" id="JAUIZM010000008">
    <property type="protein sequence ID" value="KAK1368263.1"/>
    <property type="molecule type" value="Genomic_DNA"/>
</dbReference>
<keyword evidence="2" id="KW-1185">Reference proteome</keyword>
<reference evidence="1" key="2">
    <citation type="submission" date="2023-05" db="EMBL/GenBank/DDBJ databases">
        <authorList>
            <person name="Schelkunov M.I."/>
        </authorList>
    </citation>
    <scope>NUCLEOTIDE SEQUENCE</scope>
    <source>
        <strain evidence="1">Hsosn_3</strain>
        <tissue evidence="1">Leaf</tissue>
    </source>
</reference>
<evidence type="ECO:0000313" key="1">
    <source>
        <dbReference type="EMBL" id="KAK1368263.1"/>
    </source>
</evidence>
<accession>A0AAD8HL35</accession>
<dbReference type="Pfam" id="PF16596">
    <property type="entry name" value="MFMR_assoc"/>
    <property type="match status" value="1"/>
</dbReference>
<dbReference type="Proteomes" id="UP001237642">
    <property type="component" value="Unassembled WGS sequence"/>
</dbReference>
<name>A0AAD8HL35_9APIA</name>
<protein>
    <submittedName>
        <fullName evidence="1">Uncharacterized protein</fullName>
    </submittedName>
</protein>